<feature type="transmembrane region" description="Helical" evidence="1">
    <location>
        <begin position="145"/>
        <end position="164"/>
    </location>
</feature>
<keyword evidence="4" id="KW-1185">Reference proteome</keyword>
<dbReference type="GO" id="GO:0016747">
    <property type="term" value="F:acyltransferase activity, transferring groups other than amino-acyl groups"/>
    <property type="evidence" value="ECO:0007669"/>
    <property type="project" value="InterPro"/>
</dbReference>
<accession>A0A1I2ABQ4</accession>
<sequence>MADAAVVARGGDRRLPSLTGLRFIAAFAVFGFHVSVADLFAEDGGVPGVLDEIFRQGATGVSFFFVLSGFVLCWSARPGDTMRRFWRRRAAKVYPNHLATALFALLVVAVAGTAVSVWPVVANLLLLQAWVPDEAVFYGLNTPSWSLSCEAFFYLCFPLILRAVDRLPRRWLWPLTGVVLAAVCLMPAVALGLPEDLRYWFIYVSPPVRMLEFVVGILLARIVRDDLWIRLTVAPAAVLAVVAYFASGFLPLGFAYVAGTVVPLALLIPAVAVSDLRGTSSFLRRRTMVWLGEVSFAFYLVHQLAIRLVERALGGQGWSQPAGMLVAIAMLALSMVGAWALYQIVEKPAMRWFSGSRSHPVRTPAPSTITH</sequence>
<organism evidence="3 4">
    <name type="scientific">Actinoplanes philippinensis</name>
    <dbReference type="NCBI Taxonomy" id="35752"/>
    <lineage>
        <taxon>Bacteria</taxon>
        <taxon>Bacillati</taxon>
        <taxon>Actinomycetota</taxon>
        <taxon>Actinomycetes</taxon>
        <taxon>Micromonosporales</taxon>
        <taxon>Micromonosporaceae</taxon>
        <taxon>Actinoplanes</taxon>
    </lineage>
</organism>
<keyword evidence="1" id="KW-0472">Membrane</keyword>
<feature type="transmembrane region" description="Helical" evidence="1">
    <location>
        <begin position="171"/>
        <end position="193"/>
    </location>
</feature>
<keyword evidence="3" id="KW-0808">Transferase</keyword>
<gene>
    <name evidence="3" type="ORF">SAMN05421541_101574</name>
</gene>
<protein>
    <submittedName>
        <fullName evidence="3">Peptidoglycan/LPS O-acetylase OafA/YrhL, contains acyltransferase and SGNH-hydrolase domains</fullName>
    </submittedName>
</protein>
<evidence type="ECO:0000313" key="3">
    <source>
        <dbReference type="EMBL" id="SFE40250.1"/>
    </source>
</evidence>
<keyword evidence="1" id="KW-0812">Transmembrane</keyword>
<feature type="transmembrane region" description="Helical" evidence="1">
    <location>
        <begin position="253"/>
        <end position="276"/>
    </location>
</feature>
<feature type="transmembrane region" description="Helical" evidence="1">
    <location>
        <begin position="53"/>
        <end position="76"/>
    </location>
</feature>
<proteinExistence type="predicted"/>
<feature type="transmembrane region" description="Helical" evidence="1">
    <location>
        <begin position="21"/>
        <end position="41"/>
    </location>
</feature>
<name>A0A1I2ABQ4_9ACTN</name>
<feature type="transmembrane region" description="Helical" evidence="1">
    <location>
        <begin position="321"/>
        <end position="342"/>
    </location>
</feature>
<dbReference type="GO" id="GO:0009103">
    <property type="term" value="P:lipopolysaccharide biosynthetic process"/>
    <property type="evidence" value="ECO:0007669"/>
    <property type="project" value="TreeGrafter"/>
</dbReference>
<dbReference type="STRING" id="35752.SAMN05421541_101574"/>
<keyword evidence="3" id="KW-0012">Acyltransferase</keyword>
<feature type="transmembrane region" description="Helical" evidence="1">
    <location>
        <begin position="288"/>
        <end position="309"/>
    </location>
</feature>
<dbReference type="OrthoDB" id="9796461at2"/>
<dbReference type="AlphaFoldDB" id="A0A1I2ABQ4"/>
<dbReference type="RefSeq" id="WP_093609554.1">
    <property type="nucleotide sequence ID" value="NZ_BOMT01000010.1"/>
</dbReference>
<evidence type="ECO:0000313" key="4">
    <source>
        <dbReference type="Proteomes" id="UP000199645"/>
    </source>
</evidence>
<feature type="domain" description="Acyltransferase 3" evidence="2">
    <location>
        <begin position="17"/>
        <end position="342"/>
    </location>
</feature>
<evidence type="ECO:0000256" key="1">
    <source>
        <dbReference type="SAM" id="Phobius"/>
    </source>
</evidence>
<dbReference type="GO" id="GO:0016787">
    <property type="term" value="F:hydrolase activity"/>
    <property type="evidence" value="ECO:0007669"/>
    <property type="project" value="UniProtKB-KW"/>
</dbReference>
<dbReference type="Pfam" id="PF01757">
    <property type="entry name" value="Acyl_transf_3"/>
    <property type="match status" value="1"/>
</dbReference>
<feature type="transmembrane region" description="Helical" evidence="1">
    <location>
        <begin position="97"/>
        <end position="125"/>
    </location>
</feature>
<keyword evidence="3" id="KW-0378">Hydrolase</keyword>
<dbReference type="PANTHER" id="PTHR23028">
    <property type="entry name" value="ACETYLTRANSFERASE"/>
    <property type="match status" value="1"/>
</dbReference>
<dbReference type="EMBL" id="FONV01000001">
    <property type="protein sequence ID" value="SFE40250.1"/>
    <property type="molecule type" value="Genomic_DNA"/>
</dbReference>
<feature type="transmembrane region" description="Helical" evidence="1">
    <location>
        <begin position="227"/>
        <end position="247"/>
    </location>
</feature>
<evidence type="ECO:0000259" key="2">
    <source>
        <dbReference type="Pfam" id="PF01757"/>
    </source>
</evidence>
<dbReference type="GO" id="GO:0016020">
    <property type="term" value="C:membrane"/>
    <property type="evidence" value="ECO:0007669"/>
    <property type="project" value="TreeGrafter"/>
</dbReference>
<dbReference type="InterPro" id="IPR002656">
    <property type="entry name" value="Acyl_transf_3_dom"/>
</dbReference>
<dbReference type="InterPro" id="IPR050879">
    <property type="entry name" value="Acyltransferase_3"/>
</dbReference>
<keyword evidence="1" id="KW-1133">Transmembrane helix</keyword>
<feature type="transmembrane region" description="Helical" evidence="1">
    <location>
        <begin position="199"/>
        <end position="220"/>
    </location>
</feature>
<dbReference type="Proteomes" id="UP000199645">
    <property type="component" value="Unassembled WGS sequence"/>
</dbReference>
<dbReference type="PANTHER" id="PTHR23028:SF53">
    <property type="entry name" value="ACYL_TRANSF_3 DOMAIN-CONTAINING PROTEIN"/>
    <property type="match status" value="1"/>
</dbReference>
<reference evidence="3 4" key="1">
    <citation type="submission" date="2016-10" db="EMBL/GenBank/DDBJ databases">
        <authorList>
            <person name="de Groot N.N."/>
        </authorList>
    </citation>
    <scope>NUCLEOTIDE SEQUENCE [LARGE SCALE GENOMIC DNA]</scope>
    <source>
        <strain evidence="3 4">DSM 43019</strain>
    </source>
</reference>